<dbReference type="STRING" id="407821.A0A087SWV5"/>
<keyword evidence="3" id="KW-1185">Reference proteome</keyword>
<feature type="non-terminal residue" evidence="2">
    <location>
        <position position="135"/>
    </location>
</feature>
<proteinExistence type="predicted"/>
<organism evidence="2 3">
    <name type="scientific">Stegodyphus mimosarum</name>
    <name type="common">African social velvet spider</name>
    <dbReference type="NCBI Taxonomy" id="407821"/>
    <lineage>
        <taxon>Eukaryota</taxon>
        <taxon>Metazoa</taxon>
        <taxon>Ecdysozoa</taxon>
        <taxon>Arthropoda</taxon>
        <taxon>Chelicerata</taxon>
        <taxon>Arachnida</taxon>
        <taxon>Araneae</taxon>
        <taxon>Araneomorphae</taxon>
        <taxon>Entelegynae</taxon>
        <taxon>Eresoidea</taxon>
        <taxon>Eresidae</taxon>
        <taxon>Stegodyphus</taxon>
    </lineage>
</organism>
<dbReference type="OMA" id="FLEFNAQ"/>
<dbReference type="GO" id="GO:0006974">
    <property type="term" value="P:DNA damage response"/>
    <property type="evidence" value="ECO:0007669"/>
    <property type="project" value="InterPro"/>
</dbReference>
<evidence type="ECO:0000313" key="3">
    <source>
        <dbReference type="Proteomes" id="UP000054359"/>
    </source>
</evidence>
<dbReference type="GO" id="GO:0031593">
    <property type="term" value="F:polyubiquitin modification-dependent protein binding"/>
    <property type="evidence" value="ECO:0007669"/>
    <property type="project" value="TreeGrafter"/>
</dbReference>
<dbReference type="PANTHER" id="PTHR21220:SF0">
    <property type="entry name" value="DNA-DEPENDENT METALLOPROTEASE SPRTN"/>
    <property type="match status" value="1"/>
</dbReference>
<dbReference type="OrthoDB" id="5236983at2759"/>
<protein>
    <submittedName>
        <fullName evidence="2">Zinc finger RAD18 domain-containing protein</fullName>
    </submittedName>
</protein>
<dbReference type="AlphaFoldDB" id="A0A087SWV5"/>
<evidence type="ECO:0000313" key="2">
    <source>
        <dbReference type="EMBL" id="KFM57344.1"/>
    </source>
</evidence>
<name>A0A087SWV5_STEMI</name>
<dbReference type="PANTHER" id="PTHR21220">
    <property type="entry name" value="DNA-DEPENDENT METALLOPROTEASE SPRTN"/>
    <property type="match status" value="1"/>
</dbReference>
<dbReference type="Pfam" id="PF10263">
    <property type="entry name" value="SprT-like"/>
    <property type="match status" value="1"/>
</dbReference>
<dbReference type="EMBL" id="KK112313">
    <property type="protein sequence ID" value="KFM57344.1"/>
    <property type="molecule type" value="Genomic_DNA"/>
</dbReference>
<dbReference type="InterPro" id="IPR006640">
    <property type="entry name" value="SprT-like_domain"/>
</dbReference>
<dbReference type="InterPro" id="IPR044245">
    <property type="entry name" value="Spartan"/>
</dbReference>
<accession>A0A087SWV5</accession>
<feature type="domain" description="SprT-like" evidence="1">
    <location>
        <begin position="79"/>
        <end position="134"/>
    </location>
</feature>
<dbReference type="GO" id="GO:0003697">
    <property type="term" value="F:single-stranded DNA binding"/>
    <property type="evidence" value="ECO:0007669"/>
    <property type="project" value="InterPro"/>
</dbReference>
<dbReference type="GO" id="GO:0005634">
    <property type="term" value="C:nucleus"/>
    <property type="evidence" value="ECO:0007669"/>
    <property type="project" value="TreeGrafter"/>
</dbReference>
<dbReference type="Proteomes" id="UP000054359">
    <property type="component" value="Unassembled WGS sequence"/>
</dbReference>
<evidence type="ECO:0000259" key="1">
    <source>
        <dbReference type="Pfam" id="PF10263"/>
    </source>
</evidence>
<gene>
    <name evidence="2" type="ORF">X975_02834</name>
</gene>
<sequence>MDLEESLFNDSEDELFLKSIDEDLDFAFALSLQAAYDDDINENSIIQESASSSSSGSVAKPLSIVDEQWELIDPNPDIHSLFVQYDAKFFYGKLQAVEVKWSPRMTCCAGICCYGGRGRLCSIRLSMPLLKLRPR</sequence>
<reference evidence="2 3" key="1">
    <citation type="submission" date="2013-11" db="EMBL/GenBank/DDBJ databases">
        <title>Genome sequencing of Stegodyphus mimosarum.</title>
        <authorList>
            <person name="Bechsgaard J."/>
        </authorList>
    </citation>
    <scope>NUCLEOTIDE SEQUENCE [LARGE SCALE GENOMIC DNA]</scope>
</reference>
<dbReference type="GO" id="GO:0004222">
    <property type="term" value="F:metalloendopeptidase activity"/>
    <property type="evidence" value="ECO:0007669"/>
    <property type="project" value="InterPro"/>
</dbReference>